<feature type="signal peptide" evidence="1">
    <location>
        <begin position="1"/>
        <end position="27"/>
    </location>
</feature>
<protein>
    <recommendedName>
        <fullName evidence="4">PepSY domain-containing protein</fullName>
    </recommendedName>
</protein>
<organism evidence="2 3">
    <name type="scientific">Goodfellowiella coeruleoviolacea</name>
    <dbReference type="NCBI Taxonomy" id="334858"/>
    <lineage>
        <taxon>Bacteria</taxon>
        <taxon>Bacillati</taxon>
        <taxon>Actinomycetota</taxon>
        <taxon>Actinomycetes</taxon>
        <taxon>Pseudonocardiales</taxon>
        <taxon>Pseudonocardiaceae</taxon>
        <taxon>Goodfellowiella</taxon>
    </lineage>
</organism>
<proteinExistence type="predicted"/>
<evidence type="ECO:0008006" key="4">
    <source>
        <dbReference type="Google" id="ProtNLM"/>
    </source>
</evidence>
<dbReference type="RefSeq" id="WP_253767650.1">
    <property type="nucleotide sequence ID" value="NZ_JAMTCK010000002.1"/>
</dbReference>
<comment type="caution">
    <text evidence="2">The sequence shown here is derived from an EMBL/GenBank/DDBJ whole genome shotgun (WGS) entry which is preliminary data.</text>
</comment>
<reference evidence="2" key="1">
    <citation type="submission" date="2022-06" db="EMBL/GenBank/DDBJ databases">
        <title>Genomic Encyclopedia of Archaeal and Bacterial Type Strains, Phase II (KMG-II): from individual species to whole genera.</title>
        <authorList>
            <person name="Goeker M."/>
        </authorList>
    </citation>
    <scope>NUCLEOTIDE SEQUENCE</scope>
    <source>
        <strain evidence="2">DSM 43935</strain>
    </source>
</reference>
<feature type="chain" id="PRO_5042070667" description="PepSY domain-containing protein" evidence="1">
    <location>
        <begin position="28"/>
        <end position="184"/>
    </location>
</feature>
<name>A0AAE3G9N6_9PSEU</name>
<dbReference type="Proteomes" id="UP001206128">
    <property type="component" value="Unassembled WGS sequence"/>
</dbReference>
<sequence>MATMLSRMLRLIAVVAMLITVPAPGQAAASGEQPRGVFTFGKLAEIVTATVQYDHPDAVWTRAWADTPAGAVDSVGSWHFAYRAQVGGEPATIRAEANLDGLIGLLKVVREPAAGDAALALPVVMEPGVADALLTDAGYRAPYRAVVLRRPAGFVVDDPWYVFEFGDGEQVGVDTWTGEVRSIG</sequence>
<evidence type="ECO:0000256" key="1">
    <source>
        <dbReference type="SAM" id="SignalP"/>
    </source>
</evidence>
<dbReference type="AlphaFoldDB" id="A0AAE3G9N6"/>
<keyword evidence="3" id="KW-1185">Reference proteome</keyword>
<dbReference type="EMBL" id="JAMTCK010000002">
    <property type="protein sequence ID" value="MCP2164221.1"/>
    <property type="molecule type" value="Genomic_DNA"/>
</dbReference>
<keyword evidence="1" id="KW-0732">Signal</keyword>
<gene>
    <name evidence="2" type="ORF">LX83_001061</name>
</gene>
<evidence type="ECO:0000313" key="2">
    <source>
        <dbReference type="EMBL" id="MCP2164221.1"/>
    </source>
</evidence>
<evidence type="ECO:0000313" key="3">
    <source>
        <dbReference type="Proteomes" id="UP001206128"/>
    </source>
</evidence>
<accession>A0AAE3G9N6</accession>